<name>A0AC60QCI2_IXOPE</name>
<accession>A0AC60QCI2</accession>
<dbReference type="Proteomes" id="UP000805193">
    <property type="component" value="Unassembled WGS sequence"/>
</dbReference>
<proteinExistence type="predicted"/>
<dbReference type="EMBL" id="JABSTQ010009279">
    <property type="protein sequence ID" value="KAG0430898.1"/>
    <property type="molecule type" value="Genomic_DNA"/>
</dbReference>
<protein>
    <submittedName>
        <fullName evidence="1">Uncharacterized protein</fullName>
    </submittedName>
</protein>
<reference evidence="1 2" key="1">
    <citation type="journal article" date="2020" name="Cell">
        <title>Large-Scale Comparative Analyses of Tick Genomes Elucidate Their Genetic Diversity and Vector Capacities.</title>
        <authorList>
            <consortium name="Tick Genome and Microbiome Consortium (TIGMIC)"/>
            <person name="Jia N."/>
            <person name="Wang J."/>
            <person name="Shi W."/>
            <person name="Du L."/>
            <person name="Sun Y."/>
            <person name="Zhan W."/>
            <person name="Jiang J.F."/>
            <person name="Wang Q."/>
            <person name="Zhang B."/>
            <person name="Ji P."/>
            <person name="Bell-Sakyi L."/>
            <person name="Cui X.M."/>
            <person name="Yuan T.T."/>
            <person name="Jiang B.G."/>
            <person name="Yang W.F."/>
            <person name="Lam T.T."/>
            <person name="Chang Q.C."/>
            <person name="Ding S.J."/>
            <person name="Wang X.J."/>
            <person name="Zhu J.G."/>
            <person name="Ruan X.D."/>
            <person name="Zhao L."/>
            <person name="Wei J.T."/>
            <person name="Ye R.Z."/>
            <person name="Que T.C."/>
            <person name="Du C.H."/>
            <person name="Zhou Y.H."/>
            <person name="Cheng J.X."/>
            <person name="Dai P.F."/>
            <person name="Guo W.B."/>
            <person name="Han X.H."/>
            <person name="Huang E.J."/>
            <person name="Li L.F."/>
            <person name="Wei W."/>
            <person name="Gao Y.C."/>
            <person name="Liu J.Z."/>
            <person name="Shao H.Z."/>
            <person name="Wang X."/>
            <person name="Wang C.C."/>
            <person name="Yang T.C."/>
            <person name="Huo Q.B."/>
            <person name="Li W."/>
            <person name="Chen H.Y."/>
            <person name="Chen S.E."/>
            <person name="Zhou L.G."/>
            <person name="Ni X.B."/>
            <person name="Tian J.H."/>
            <person name="Sheng Y."/>
            <person name="Liu T."/>
            <person name="Pan Y.S."/>
            <person name="Xia L.Y."/>
            <person name="Li J."/>
            <person name="Zhao F."/>
            <person name="Cao W.C."/>
        </authorList>
    </citation>
    <scope>NUCLEOTIDE SEQUENCE [LARGE SCALE GENOMIC DNA]</scope>
    <source>
        <strain evidence="1">Iper-2018</strain>
    </source>
</reference>
<keyword evidence="2" id="KW-1185">Reference proteome</keyword>
<gene>
    <name evidence="1" type="ORF">HPB47_022290</name>
</gene>
<sequence length="83" mass="9207">MKLSVATYRASTERLASLRQNTYGTTSDHRRGSSLDSGAARFLQARKPSRSAITSVSLPKKPDSPEAKHLRMRSTDSRDTWVA</sequence>
<comment type="caution">
    <text evidence="1">The sequence shown here is derived from an EMBL/GenBank/DDBJ whole genome shotgun (WGS) entry which is preliminary data.</text>
</comment>
<evidence type="ECO:0000313" key="2">
    <source>
        <dbReference type="Proteomes" id="UP000805193"/>
    </source>
</evidence>
<organism evidence="1 2">
    <name type="scientific">Ixodes persulcatus</name>
    <name type="common">Taiga tick</name>
    <dbReference type="NCBI Taxonomy" id="34615"/>
    <lineage>
        <taxon>Eukaryota</taxon>
        <taxon>Metazoa</taxon>
        <taxon>Ecdysozoa</taxon>
        <taxon>Arthropoda</taxon>
        <taxon>Chelicerata</taxon>
        <taxon>Arachnida</taxon>
        <taxon>Acari</taxon>
        <taxon>Parasitiformes</taxon>
        <taxon>Ixodida</taxon>
        <taxon>Ixodoidea</taxon>
        <taxon>Ixodidae</taxon>
        <taxon>Ixodinae</taxon>
        <taxon>Ixodes</taxon>
    </lineage>
</organism>
<evidence type="ECO:0000313" key="1">
    <source>
        <dbReference type="EMBL" id="KAG0430898.1"/>
    </source>
</evidence>